<evidence type="ECO:0008006" key="4">
    <source>
        <dbReference type="Google" id="ProtNLM"/>
    </source>
</evidence>
<dbReference type="Proteomes" id="UP000443582">
    <property type="component" value="Unassembled WGS sequence"/>
</dbReference>
<keyword evidence="3" id="KW-1185">Reference proteome</keyword>
<protein>
    <recommendedName>
        <fullName evidence="4">Outer membrane lipoprotein BamD-like domain-containing protein</fullName>
    </recommendedName>
</protein>
<dbReference type="PROSITE" id="PS51257">
    <property type="entry name" value="PROKAR_LIPOPROTEIN"/>
    <property type="match status" value="1"/>
</dbReference>
<sequence>MKTLNKLFFAMAVVSLTSCSYVEHFEKRAQVINGLEDRILLLSKENQDLKNKLMQANYKVKTLESRNFYLETQLKDKAPKKETYKQREIASVAKVNSNDLVKYDVYKWDAKEMISIAQKEFDAKNYEKSAQFFNSYTKNFPNSKDVDADFLFQAGVASYESGKHYDWSEKYFTYLTKKYPTSKYYLGAKLWLGMSYLKQNRRDEFFAVVEEFRKKYRNTPEWNILSGHYEKIVQKYKKN</sequence>
<evidence type="ECO:0000256" key="1">
    <source>
        <dbReference type="SAM" id="Coils"/>
    </source>
</evidence>
<accession>A0ABY0IEA9</accession>
<dbReference type="SUPFAM" id="SSF48452">
    <property type="entry name" value="TPR-like"/>
    <property type="match status" value="1"/>
</dbReference>
<gene>
    <name evidence="2" type="ORF">DAY19_06275</name>
</gene>
<keyword evidence="1" id="KW-0175">Coiled coil</keyword>
<evidence type="ECO:0000313" key="3">
    <source>
        <dbReference type="Proteomes" id="UP000443582"/>
    </source>
</evidence>
<name>A0ABY0IEA9_9BACT</name>
<proteinExistence type="predicted"/>
<comment type="caution">
    <text evidence="2">The sequence shown here is derived from an EMBL/GenBank/DDBJ whole genome shotgun (WGS) entry which is preliminary data.</text>
</comment>
<organism evidence="2 3">
    <name type="scientific">Halobacteriovorax vibrionivorans</name>
    <dbReference type="NCBI Taxonomy" id="2152716"/>
    <lineage>
        <taxon>Bacteria</taxon>
        <taxon>Pseudomonadati</taxon>
        <taxon>Bdellovibrionota</taxon>
        <taxon>Bacteriovoracia</taxon>
        <taxon>Bacteriovoracales</taxon>
        <taxon>Halobacteriovoraceae</taxon>
        <taxon>Halobacteriovorax</taxon>
    </lineage>
</organism>
<dbReference type="RefSeq" id="WP_114706355.1">
    <property type="nucleotide sequence ID" value="NZ_QDKL01000002.1"/>
</dbReference>
<evidence type="ECO:0000313" key="2">
    <source>
        <dbReference type="EMBL" id="RZF21287.1"/>
    </source>
</evidence>
<dbReference type="Gene3D" id="1.25.40.10">
    <property type="entry name" value="Tetratricopeptide repeat domain"/>
    <property type="match status" value="1"/>
</dbReference>
<dbReference type="InterPro" id="IPR011990">
    <property type="entry name" value="TPR-like_helical_dom_sf"/>
</dbReference>
<dbReference type="EMBL" id="QDKL01000002">
    <property type="protein sequence ID" value="RZF21287.1"/>
    <property type="molecule type" value="Genomic_DNA"/>
</dbReference>
<reference evidence="3" key="1">
    <citation type="journal article" date="2019" name="Int. J. Syst. Evol. Microbiol.">
        <title>Halobacteriovorax valvorus sp. nov., a novel prokaryotic predator isolated from coastal seawater of China.</title>
        <authorList>
            <person name="Chen M.-X."/>
        </authorList>
    </citation>
    <scope>NUCLEOTIDE SEQUENCE [LARGE SCALE GENOMIC DNA]</scope>
    <source>
        <strain evidence="3">BL9</strain>
    </source>
</reference>
<feature type="coiled-coil region" evidence="1">
    <location>
        <begin position="32"/>
        <end position="66"/>
    </location>
</feature>